<evidence type="ECO:0000256" key="4">
    <source>
        <dbReference type="PIRSR" id="PIRSR000858-1"/>
    </source>
</evidence>
<dbReference type="RefSeq" id="WP_227020276.1">
    <property type="nucleotide sequence ID" value="NZ_JAGSND010000021.1"/>
</dbReference>
<evidence type="ECO:0000256" key="2">
    <source>
        <dbReference type="ARBA" id="ARBA00022679"/>
    </source>
</evidence>
<reference evidence="5" key="1">
    <citation type="submission" date="2021-04" db="EMBL/GenBank/DDBJ databases">
        <title>Sinoanaerobacter chloroacetimidivorans sp. nov., an obligate anaerobic bacterium isolated from anaerobic sludge.</title>
        <authorList>
            <person name="Bao Y."/>
        </authorList>
    </citation>
    <scope>NUCLEOTIDE SEQUENCE</scope>
    <source>
        <strain evidence="5">BAD-6</strain>
    </source>
</reference>
<dbReference type="PANTHER" id="PTHR43293">
    <property type="entry name" value="ACETATE COA-TRANSFERASE YDIF"/>
    <property type="match status" value="1"/>
</dbReference>
<evidence type="ECO:0000256" key="3">
    <source>
        <dbReference type="PIRNR" id="PIRNR000858"/>
    </source>
</evidence>
<dbReference type="InterPro" id="IPR004165">
    <property type="entry name" value="CoA_trans_fam_I"/>
</dbReference>
<dbReference type="GO" id="GO:0008410">
    <property type="term" value="F:CoA-transferase activity"/>
    <property type="evidence" value="ECO:0007669"/>
    <property type="project" value="InterPro"/>
</dbReference>
<comment type="caution">
    <text evidence="5">The sequence shown here is derived from an EMBL/GenBank/DDBJ whole genome shotgun (WGS) entry which is preliminary data.</text>
</comment>
<keyword evidence="6" id="KW-1185">Reference proteome</keyword>
<protein>
    <submittedName>
        <fullName evidence="5">Acyl CoA:acetate/3-ketoacid CoA transferase</fullName>
    </submittedName>
</protein>
<dbReference type="Proteomes" id="UP000675664">
    <property type="component" value="Unassembled WGS sequence"/>
</dbReference>
<dbReference type="EMBL" id="JAGSND010000021">
    <property type="protein sequence ID" value="MBR0600156.1"/>
    <property type="molecule type" value="Genomic_DNA"/>
</dbReference>
<gene>
    <name evidence="5" type="ORF">KCX82_19925</name>
</gene>
<sequence length="517" mass="56136">MKNMMVITAEQAASLVEDGQTVASSGFVGSACPESLTKALEKRFLETGSPKNLTYFYAAAQGNRDGRGADHFAHKGMTKRVIAGHYNTAPSLGKCILNNEIEGYNLPQGTLSQLCRDIAAHKVGTITHVGLNTFVDPRKQGGKLNEITTEDIVEVVDILGEERLLYKSFPIHIVFLRGSYADELGNVTVEREVGTHEVTALAQAAKNSGGKVIVQVERIVKAGTLDPRLVKIPRIYVDALVISEPYDHQQCFDHEFDPSLTGEIKVPVDSLEIPPLSAKKVIGRRAAMELTENTVVNLGIGIPEYISCVANEEGIGDYMTLTVEAGPIGGVPCGGSQFGASVNPECILCQHEQFDFYDGGGVDLAFLGLAQADKEGNINVSKFGPRIAGCGGFINITQNAKRVFYCGTFTAGGLITDIRDGKITIIEEGREKKFIEEVEQITFSGEYAAKIGQPVMYITERAVFELRKDGVYLTEIAPGIDLQTQILDLMDFTPKMDGAPKLMDARIFCDELMGLKK</sequence>
<evidence type="ECO:0000256" key="1">
    <source>
        <dbReference type="ARBA" id="ARBA00007154"/>
    </source>
</evidence>
<name>A0A8J7W4F0_9FIRM</name>
<reference evidence="5" key="2">
    <citation type="submission" date="2021-04" db="EMBL/GenBank/DDBJ databases">
        <authorList>
            <person name="Liu J."/>
        </authorList>
    </citation>
    <scope>NUCLEOTIDE SEQUENCE</scope>
    <source>
        <strain evidence="5">BAD-6</strain>
    </source>
</reference>
<evidence type="ECO:0000313" key="5">
    <source>
        <dbReference type="EMBL" id="MBR0600156.1"/>
    </source>
</evidence>
<dbReference type="Pfam" id="PF01144">
    <property type="entry name" value="CoA_trans"/>
    <property type="match status" value="1"/>
</dbReference>
<keyword evidence="2 3" id="KW-0808">Transferase</keyword>
<dbReference type="InterPro" id="IPR037171">
    <property type="entry name" value="NagB/RpiA_transferase-like"/>
</dbReference>
<dbReference type="GO" id="GO:0046952">
    <property type="term" value="P:ketone body catabolic process"/>
    <property type="evidence" value="ECO:0007669"/>
    <property type="project" value="InterPro"/>
</dbReference>
<comment type="similarity">
    <text evidence="1 3">Belongs to the 3-oxoacid CoA-transferase family.</text>
</comment>
<dbReference type="PIRSF" id="PIRSF000858">
    <property type="entry name" value="SCOT-t"/>
    <property type="match status" value="1"/>
</dbReference>
<organism evidence="5 6">
    <name type="scientific">Sinanaerobacter chloroacetimidivorans</name>
    <dbReference type="NCBI Taxonomy" id="2818044"/>
    <lineage>
        <taxon>Bacteria</taxon>
        <taxon>Bacillati</taxon>
        <taxon>Bacillota</taxon>
        <taxon>Clostridia</taxon>
        <taxon>Peptostreptococcales</taxon>
        <taxon>Anaerovoracaceae</taxon>
        <taxon>Sinanaerobacter</taxon>
    </lineage>
</organism>
<dbReference type="PANTHER" id="PTHR43293:SF1">
    <property type="entry name" value="ACETATE COA-TRANSFERASE YDIF"/>
    <property type="match status" value="1"/>
</dbReference>
<dbReference type="SMART" id="SM00882">
    <property type="entry name" value="CoA_trans"/>
    <property type="match status" value="1"/>
</dbReference>
<dbReference type="AlphaFoldDB" id="A0A8J7W4F0"/>
<feature type="active site" description="5-glutamyl coenzyme A thioester intermediate" evidence="4">
    <location>
        <position position="324"/>
    </location>
</feature>
<dbReference type="Gene3D" id="3.40.1080.10">
    <property type="entry name" value="Glutaconate Coenzyme A-transferase"/>
    <property type="match status" value="2"/>
</dbReference>
<proteinExistence type="inferred from homology"/>
<dbReference type="SUPFAM" id="SSF100950">
    <property type="entry name" value="NagB/RpiA/CoA transferase-like"/>
    <property type="match status" value="2"/>
</dbReference>
<dbReference type="InterPro" id="IPR014388">
    <property type="entry name" value="3-oxoacid_CoA-transferase"/>
</dbReference>
<evidence type="ECO:0000313" key="6">
    <source>
        <dbReference type="Proteomes" id="UP000675664"/>
    </source>
</evidence>
<accession>A0A8J7W4F0</accession>
<dbReference type="PROSITE" id="PS51257">
    <property type="entry name" value="PROKAR_LIPOPROTEIN"/>
    <property type="match status" value="1"/>
</dbReference>